<proteinExistence type="predicted"/>
<protein>
    <recommendedName>
        <fullName evidence="5">C-type lysozyme inhibitor domain-containing protein</fullName>
    </recommendedName>
</protein>
<name>A0ABZ3FN71_9ACTN</name>
<dbReference type="RefSeq" id="WP_425308945.1">
    <property type="nucleotide sequence ID" value="NZ_CP154795.1"/>
</dbReference>
<evidence type="ECO:0000313" key="3">
    <source>
        <dbReference type="EMBL" id="XAN07484.1"/>
    </source>
</evidence>
<feature type="region of interest" description="Disordered" evidence="1">
    <location>
        <begin position="197"/>
        <end position="221"/>
    </location>
</feature>
<keyword evidence="4" id="KW-1185">Reference proteome</keyword>
<evidence type="ECO:0000256" key="1">
    <source>
        <dbReference type="SAM" id="MobiDB-lite"/>
    </source>
</evidence>
<dbReference type="EMBL" id="CP154795">
    <property type="protein sequence ID" value="XAN07484.1"/>
    <property type="molecule type" value="Genomic_DNA"/>
</dbReference>
<dbReference type="Proteomes" id="UP001442841">
    <property type="component" value="Chromosome"/>
</dbReference>
<evidence type="ECO:0000256" key="2">
    <source>
        <dbReference type="SAM" id="SignalP"/>
    </source>
</evidence>
<sequence>MKKIIATAFAAALLATGLTASQAYAAPVDITASYGCNSATFTNKNDQAVNVNYGTASSGDVRSVTVPAGKSVKVNSKSKNFGYTATLPNGTEVGLVPWPGVDLTAECAEADNQAKAKKFTVSYSCNAATFTNNTGGPVTLQHGQQNSGDTNKVTIANGKTFTAKSTANNFGWLAKDANGRTINVQEGGINLQAKCTATTKPTKPAKPAKKTEKGGLAKTGV</sequence>
<feature type="signal peptide" evidence="2">
    <location>
        <begin position="1"/>
        <end position="25"/>
    </location>
</feature>
<feature type="chain" id="PRO_5046096208" description="C-type lysozyme inhibitor domain-containing protein" evidence="2">
    <location>
        <begin position="26"/>
        <end position="221"/>
    </location>
</feature>
<accession>A0ABZ3FN71</accession>
<gene>
    <name evidence="3" type="ORF">AADG42_09320</name>
</gene>
<evidence type="ECO:0000313" key="4">
    <source>
        <dbReference type="Proteomes" id="UP001442841"/>
    </source>
</evidence>
<keyword evidence="2" id="KW-0732">Signal</keyword>
<reference evidence="3 4" key="1">
    <citation type="submission" date="2024-04" db="EMBL/GenBank/DDBJ databases">
        <title>Isolation of an actinomycete strain from pig manure.</title>
        <authorList>
            <person name="Gong T."/>
            <person name="Yu Z."/>
            <person name="An M."/>
            <person name="Wei C."/>
            <person name="Yang W."/>
            <person name="Liu L."/>
        </authorList>
    </citation>
    <scope>NUCLEOTIDE SEQUENCE [LARGE SCALE GENOMIC DNA]</scope>
    <source>
        <strain evidence="3 4">ZF39</strain>
    </source>
</reference>
<organism evidence="3 4">
    <name type="scientific">Ammonicoccus fulvus</name>
    <dbReference type="NCBI Taxonomy" id="3138240"/>
    <lineage>
        <taxon>Bacteria</taxon>
        <taxon>Bacillati</taxon>
        <taxon>Actinomycetota</taxon>
        <taxon>Actinomycetes</taxon>
        <taxon>Propionibacteriales</taxon>
        <taxon>Propionibacteriaceae</taxon>
        <taxon>Ammonicoccus</taxon>
    </lineage>
</organism>
<evidence type="ECO:0008006" key="5">
    <source>
        <dbReference type="Google" id="ProtNLM"/>
    </source>
</evidence>